<accession>A0A7K8NY71</accession>
<dbReference type="PANTHER" id="PTHR24103">
    <property type="entry name" value="E3 UBIQUITIN-PROTEIN LIGASE TRIM"/>
    <property type="match status" value="1"/>
</dbReference>
<evidence type="ECO:0000313" key="3">
    <source>
        <dbReference type="Proteomes" id="UP000524187"/>
    </source>
</evidence>
<dbReference type="PROSITE" id="PS50188">
    <property type="entry name" value="B302_SPRY"/>
    <property type="match status" value="1"/>
</dbReference>
<sequence>AEAHWSVGVARASLERWGLIGLCPEEGIWAVQHWKGKLEALTSSSTCSPLSLSPVPRRIWVCLDCTGEQVIFVNADNGAEIF</sequence>
<dbReference type="Pfam" id="PF00622">
    <property type="entry name" value="SPRY"/>
    <property type="match status" value="1"/>
</dbReference>
<evidence type="ECO:0000259" key="1">
    <source>
        <dbReference type="PROSITE" id="PS50188"/>
    </source>
</evidence>
<protein>
    <submittedName>
        <fullName evidence="2">BT1A1 protein</fullName>
    </submittedName>
</protein>
<dbReference type="EMBL" id="VWPT01001677">
    <property type="protein sequence ID" value="NXE58262.1"/>
    <property type="molecule type" value="Genomic_DNA"/>
</dbReference>
<gene>
    <name evidence="2" type="primary">Btn1a1_3</name>
    <name evidence="2" type="ORF">CASCAS_R14950</name>
</gene>
<dbReference type="Gene3D" id="2.60.120.920">
    <property type="match status" value="1"/>
</dbReference>
<keyword evidence="3" id="KW-1185">Reference proteome</keyword>
<feature type="non-terminal residue" evidence="2">
    <location>
        <position position="82"/>
    </location>
</feature>
<organism evidence="2 3">
    <name type="scientific">Casuarius casuarius</name>
    <name type="common">Southern cassowary</name>
    <name type="synonym">Struthio casuarius</name>
    <dbReference type="NCBI Taxonomy" id="8787"/>
    <lineage>
        <taxon>Eukaryota</taxon>
        <taxon>Metazoa</taxon>
        <taxon>Chordata</taxon>
        <taxon>Craniata</taxon>
        <taxon>Vertebrata</taxon>
        <taxon>Euteleostomi</taxon>
        <taxon>Archelosauria</taxon>
        <taxon>Archosauria</taxon>
        <taxon>Dinosauria</taxon>
        <taxon>Saurischia</taxon>
        <taxon>Theropoda</taxon>
        <taxon>Coelurosauria</taxon>
        <taxon>Aves</taxon>
        <taxon>Palaeognathae</taxon>
        <taxon>Casuariiformes</taxon>
        <taxon>Casuariidae</taxon>
        <taxon>Casuarius</taxon>
    </lineage>
</organism>
<dbReference type="Proteomes" id="UP000524187">
    <property type="component" value="Unassembled WGS sequence"/>
</dbReference>
<feature type="non-terminal residue" evidence="2">
    <location>
        <position position="1"/>
    </location>
</feature>
<dbReference type="InterPro" id="IPR050143">
    <property type="entry name" value="TRIM/RBCC"/>
</dbReference>
<comment type="caution">
    <text evidence="2">The sequence shown here is derived from an EMBL/GenBank/DDBJ whole genome shotgun (WGS) entry which is preliminary data.</text>
</comment>
<dbReference type="SUPFAM" id="SSF49899">
    <property type="entry name" value="Concanavalin A-like lectins/glucanases"/>
    <property type="match status" value="1"/>
</dbReference>
<proteinExistence type="predicted"/>
<reference evidence="2 3" key="1">
    <citation type="submission" date="2019-09" db="EMBL/GenBank/DDBJ databases">
        <title>Bird 10,000 Genomes (B10K) Project - Family phase.</title>
        <authorList>
            <person name="Zhang G."/>
        </authorList>
    </citation>
    <scope>NUCLEOTIDE SEQUENCE [LARGE SCALE GENOMIC DNA]</scope>
    <source>
        <strain evidence="2">B10K-LSUMZ-50683</strain>
        <tissue evidence="2">Muscle</tissue>
    </source>
</reference>
<dbReference type="InterPro" id="IPR003877">
    <property type="entry name" value="SPRY_dom"/>
</dbReference>
<dbReference type="InterPro" id="IPR001870">
    <property type="entry name" value="B30.2/SPRY"/>
</dbReference>
<evidence type="ECO:0000313" key="2">
    <source>
        <dbReference type="EMBL" id="NXE58262.1"/>
    </source>
</evidence>
<dbReference type="AlphaFoldDB" id="A0A7K8NY71"/>
<name>A0A7K8NY71_CASCA</name>
<dbReference type="InterPro" id="IPR013320">
    <property type="entry name" value="ConA-like_dom_sf"/>
</dbReference>
<dbReference type="InterPro" id="IPR043136">
    <property type="entry name" value="B30.2/SPRY_sf"/>
</dbReference>
<feature type="domain" description="B30.2/SPRY" evidence="1">
    <location>
        <begin position="1"/>
        <end position="82"/>
    </location>
</feature>